<dbReference type="Gene3D" id="3.90.550.10">
    <property type="entry name" value="Spore Coat Polysaccharide Biosynthesis Protein SpsA, Chain A"/>
    <property type="match status" value="1"/>
</dbReference>
<evidence type="ECO:0000256" key="7">
    <source>
        <dbReference type="ARBA" id="ARBA00047343"/>
    </source>
</evidence>
<dbReference type="GO" id="GO:0004475">
    <property type="term" value="F:mannose-1-phosphate guanylyltransferase (GTP) activity"/>
    <property type="evidence" value="ECO:0007669"/>
    <property type="project" value="UniProtKB-EC"/>
</dbReference>
<evidence type="ECO:0000256" key="1">
    <source>
        <dbReference type="ARBA" id="ARBA00006115"/>
    </source>
</evidence>
<protein>
    <recommendedName>
        <fullName evidence="2">mannose-1-phosphate guanylyltransferase</fullName>
        <ecNumber evidence="2">2.7.7.13</ecNumber>
    </recommendedName>
</protein>
<evidence type="ECO:0000256" key="4">
    <source>
        <dbReference type="ARBA" id="ARBA00022695"/>
    </source>
</evidence>
<dbReference type="PANTHER" id="PTHR46390:SF1">
    <property type="entry name" value="MANNOSE-1-PHOSPHATE GUANYLYLTRANSFERASE"/>
    <property type="match status" value="1"/>
</dbReference>
<comment type="caution">
    <text evidence="10">The sequence shown here is derived from an EMBL/GenBank/DDBJ whole genome shotgun (WGS) entry which is preliminary data.</text>
</comment>
<evidence type="ECO:0000256" key="5">
    <source>
        <dbReference type="ARBA" id="ARBA00022741"/>
    </source>
</evidence>
<organism evidence="10 11">
    <name type="scientific">Sulfobacillus acidophilus</name>
    <dbReference type="NCBI Taxonomy" id="53633"/>
    <lineage>
        <taxon>Bacteria</taxon>
        <taxon>Bacillati</taxon>
        <taxon>Bacillota</taxon>
        <taxon>Clostridia</taxon>
        <taxon>Eubacteriales</taxon>
        <taxon>Clostridiales Family XVII. Incertae Sedis</taxon>
        <taxon>Sulfobacillus</taxon>
    </lineage>
</organism>
<dbReference type="InterPro" id="IPR049577">
    <property type="entry name" value="GMPP_N"/>
</dbReference>
<sequence length="351" mass="38438">MARWLVILAGGRGERFWPLSRVMHPKQFLTLVGDKSMLESTRERVSALIDEAHTYVVTGSDYVDKVSANLPGVPMNQILGEPRGCNTAPSITWAATSIFRRDPDAVILVLPSDHVIQKPQDFLHLADRALTLAAQHGGFFTFGIVPTHPETGYGYIERDGTAFGDGQTLEVRRFVEKPPRDVAEAMVASGRYFWNSGMFAFRVTDLLDAVREFLPDLADGIATLVDSPDRIEEIFEKLPAISIDHGVMENARSVYVLPADIGWDDVGTFGALAKLLPRNGEKNAANGYAIFVESENVTAISDGPLISFVGVKDLYVVATHDAVLILSPDRSQDVRKVVQALKAGGSHEHLL</sequence>
<evidence type="ECO:0000256" key="3">
    <source>
        <dbReference type="ARBA" id="ARBA00022679"/>
    </source>
</evidence>
<evidence type="ECO:0000313" key="10">
    <source>
        <dbReference type="EMBL" id="PSR20343.1"/>
    </source>
</evidence>
<keyword evidence="4 10" id="KW-0548">Nucleotidyltransferase</keyword>
<dbReference type="Proteomes" id="UP000241848">
    <property type="component" value="Unassembled WGS sequence"/>
</dbReference>
<comment type="similarity">
    <text evidence="1">Belongs to the mannose-6-phosphate isomerase type 2 family.</text>
</comment>
<evidence type="ECO:0000259" key="8">
    <source>
        <dbReference type="Pfam" id="PF00483"/>
    </source>
</evidence>
<dbReference type="GO" id="GO:0005525">
    <property type="term" value="F:GTP binding"/>
    <property type="evidence" value="ECO:0007669"/>
    <property type="project" value="UniProtKB-KW"/>
</dbReference>
<proteinExistence type="inferred from homology"/>
<dbReference type="FunFam" id="3.90.550.10:FF:000046">
    <property type="entry name" value="Mannose-1-phosphate guanylyltransferase (GDP)"/>
    <property type="match status" value="1"/>
</dbReference>
<comment type="catalytic activity">
    <reaction evidence="7">
        <text>alpha-D-mannose 1-phosphate + GTP + H(+) = GDP-alpha-D-mannose + diphosphate</text>
        <dbReference type="Rhea" id="RHEA:15229"/>
        <dbReference type="ChEBI" id="CHEBI:15378"/>
        <dbReference type="ChEBI" id="CHEBI:33019"/>
        <dbReference type="ChEBI" id="CHEBI:37565"/>
        <dbReference type="ChEBI" id="CHEBI:57527"/>
        <dbReference type="ChEBI" id="CHEBI:58409"/>
        <dbReference type="EC" id="2.7.7.13"/>
    </reaction>
</comment>
<evidence type="ECO:0000313" key="11">
    <source>
        <dbReference type="Proteomes" id="UP000241848"/>
    </source>
</evidence>
<dbReference type="EC" id="2.7.7.13" evidence="2"/>
<dbReference type="InterPro" id="IPR029044">
    <property type="entry name" value="Nucleotide-diphossugar_trans"/>
</dbReference>
<dbReference type="EMBL" id="PXYV01000068">
    <property type="protein sequence ID" value="PSR20343.1"/>
    <property type="molecule type" value="Genomic_DNA"/>
</dbReference>
<feature type="domain" description="Nucleotidyl transferase" evidence="8">
    <location>
        <begin position="6"/>
        <end position="274"/>
    </location>
</feature>
<keyword evidence="5" id="KW-0547">Nucleotide-binding</keyword>
<evidence type="ECO:0000259" key="9">
    <source>
        <dbReference type="Pfam" id="PF22640"/>
    </source>
</evidence>
<dbReference type="InterPro" id="IPR054566">
    <property type="entry name" value="ManC/GMP-like_b-helix"/>
</dbReference>
<reference evidence="10 11" key="1">
    <citation type="journal article" date="2014" name="BMC Genomics">
        <title>Comparison of environmental and isolate Sulfobacillus genomes reveals diverse carbon, sulfur, nitrogen, and hydrogen metabolisms.</title>
        <authorList>
            <person name="Justice N.B."/>
            <person name="Norman A."/>
            <person name="Brown C.T."/>
            <person name="Singh A."/>
            <person name="Thomas B.C."/>
            <person name="Banfield J.F."/>
        </authorList>
    </citation>
    <scope>NUCLEOTIDE SEQUENCE [LARGE SCALE GENOMIC DNA]</scope>
    <source>
        <strain evidence="10">AMDSBA3</strain>
    </source>
</reference>
<feature type="domain" description="MannoseP isomerase/GMP-like beta-helix" evidence="9">
    <location>
        <begin position="289"/>
        <end position="341"/>
    </location>
</feature>
<dbReference type="CDD" id="cd02509">
    <property type="entry name" value="GDP-M1P_Guanylyltransferase"/>
    <property type="match status" value="1"/>
</dbReference>
<name>A0A2T2WDN7_9FIRM</name>
<keyword evidence="6" id="KW-0342">GTP-binding</keyword>
<accession>A0A2T2WDN7</accession>
<dbReference type="GO" id="GO:0009298">
    <property type="term" value="P:GDP-mannose biosynthetic process"/>
    <property type="evidence" value="ECO:0007669"/>
    <property type="project" value="TreeGrafter"/>
</dbReference>
<keyword evidence="3 10" id="KW-0808">Transferase</keyword>
<dbReference type="PANTHER" id="PTHR46390">
    <property type="entry name" value="MANNOSE-1-PHOSPHATE GUANYLYLTRANSFERASE"/>
    <property type="match status" value="1"/>
</dbReference>
<evidence type="ECO:0000256" key="2">
    <source>
        <dbReference type="ARBA" id="ARBA00012387"/>
    </source>
</evidence>
<dbReference type="InterPro" id="IPR005835">
    <property type="entry name" value="NTP_transferase_dom"/>
</dbReference>
<dbReference type="AlphaFoldDB" id="A0A2T2WDN7"/>
<evidence type="ECO:0000256" key="6">
    <source>
        <dbReference type="ARBA" id="ARBA00023134"/>
    </source>
</evidence>
<dbReference type="SUPFAM" id="SSF53448">
    <property type="entry name" value="Nucleotide-diphospho-sugar transferases"/>
    <property type="match status" value="1"/>
</dbReference>
<dbReference type="InterPro" id="IPR051161">
    <property type="entry name" value="Mannose-6P_isomerase_type2"/>
</dbReference>
<dbReference type="Pfam" id="PF00483">
    <property type="entry name" value="NTP_transferase"/>
    <property type="match status" value="1"/>
</dbReference>
<gene>
    <name evidence="10" type="ORF">C7B45_15385</name>
</gene>
<dbReference type="SUPFAM" id="SSF159283">
    <property type="entry name" value="Guanosine diphospho-D-mannose pyrophosphorylase/mannose-6-phosphate isomerase linker domain"/>
    <property type="match status" value="1"/>
</dbReference>
<dbReference type="Pfam" id="PF22640">
    <property type="entry name" value="ManC_GMP_beta-helix"/>
    <property type="match status" value="1"/>
</dbReference>